<geneLocation type="plasmid" evidence="2 3">
    <name>p3</name>
</geneLocation>
<dbReference type="EMBL" id="CP032342">
    <property type="protein sequence ID" value="QCO12829.1"/>
    <property type="molecule type" value="Genomic_DNA"/>
</dbReference>
<protein>
    <submittedName>
        <fullName evidence="2">Uncharacterized protein</fullName>
    </submittedName>
</protein>
<keyword evidence="2" id="KW-0614">Plasmid</keyword>
<evidence type="ECO:0000313" key="1">
    <source>
        <dbReference type="EMBL" id="MDX5949749.1"/>
    </source>
</evidence>
<reference evidence="2 3" key="1">
    <citation type="submission" date="2018-09" db="EMBL/GenBank/DDBJ databases">
        <title>Whole genome based analysis of evolution and adaptive divergence in Indian and Brazilian strains of Azospirillum brasilense.</title>
        <authorList>
            <person name="Singh C."/>
            <person name="Tripathi A.K."/>
        </authorList>
    </citation>
    <scope>NUCLEOTIDE SEQUENCE [LARGE SCALE GENOMIC DNA]</scope>
    <source>
        <strain evidence="2 3">MTCC4038</strain>
        <plasmid evidence="2 3">p3</plasmid>
    </source>
</reference>
<dbReference type="EMBL" id="JAWXYC010000001">
    <property type="protein sequence ID" value="MDX5949749.1"/>
    <property type="molecule type" value="Genomic_DNA"/>
</dbReference>
<dbReference type="AlphaFoldDB" id="A0A4D8R0S9"/>
<evidence type="ECO:0000313" key="4">
    <source>
        <dbReference type="Proteomes" id="UP001277471"/>
    </source>
</evidence>
<dbReference type="GeneID" id="56447849"/>
<dbReference type="Proteomes" id="UP000298774">
    <property type="component" value="Plasmid p3"/>
</dbReference>
<name>A0A4D8R0S9_AZOBR</name>
<reference evidence="1 4" key="2">
    <citation type="submission" date="2023-11" db="EMBL/GenBank/DDBJ databases">
        <title>MicrobeMod: A computational toolkit for identifying prokaryotic methylation and restriction-modification with nanopore sequencing.</title>
        <authorList>
            <person name="Crits-Christoph A."/>
            <person name="Kang S.C."/>
            <person name="Lee H."/>
            <person name="Ostrov N."/>
        </authorList>
    </citation>
    <scope>NUCLEOTIDE SEQUENCE [LARGE SCALE GENOMIC DNA]</scope>
    <source>
        <strain evidence="1 4">ATCC 29145</strain>
    </source>
</reference>
<evidence type="ECO:0000313" key="2">
    <source>
        <dbReference type="EMBL" id="QCO12829.1"/>
    </source>
</evidence>
<gene>
    <name evidence="2" type="ORF">D3868_27870</name>
    <name evidence="1" type="ORF">SIM66_00805</name>
</gene>
<sequence>MATGFRRLGNGDGGVLVKDAIAKVHAAHDALVQAKAMASAVLARGTAAEMEGAEFGAQSGEGQAVHDEVHSLADALSTFMDDNAILLARFNPGG</sequence>
<keyword evidence="4" id="KW-1185">Reference proteome</keyword>
<proteinExistence type="predicted"/>
<organism evidence="2 3">
    <name type="scientific">Azospirillum brasilense</name>
    <dbReference type="NCBI Taxonomy" id="192"/>
    <lineage>
        <taxon>Bacteria</taxon>
        <taxon>Pseudomonadati</taxon>
        <taxon>Pseudomonadota</taxon>
        <taxon>Alphaproteobacteria</taxon>
        <taxon>Rhodospirillales</taxon>
        <taxon>Azospirillaceae</taxon>
        <taxon>Azospirillum</taxon>
    </lineage>
</organism>
<evidence type="ECO:0000313" key="3">
    <source>
        <dbReference type="Proteomes" id="UP000298774"/>
    </source>
</evidence>
<dbReference type="Proteomes" id="UP001277471">
    <property type="component" value="Unassembled WGS sequence"/>
</dbReference>
<accession>A0A4D8R0S9</accession>
<dbReference type="RefSeq" id="WP_015989357.1">
    <property type="nucleotide sequence ID" value="NZ_CP032342.1"/>
</dbReference>